<feature type="transmembrane region" description="Helical" evidence="5">
    <location>
        <begin position="334"/>
        <end position="355"/>
    </location>
</feature>
<dbReference type="Pfam" id="PF07690">
    <property type="entry name" value="MFS_1"/>
    <property type="match status" value="1"/>
</dbReference>
<evidence type="ECO:0000313" key="6">
    <source>
        <dbReference type="EMBL" id="KAA8912244.1"/>
    </source>
</evidence>
<feature type="transmembrane region" description="Helical" evidence="5">
    <location>
        <begin position="305"/>
        <end position="322"/>
    </location>
</feature>
<evidence type="ECO:0000313" key="7">
    <source>
        <dbReference type="Proteomes" id="UP000761534"/>
    </source>
</evidence>
<feature type="transmembrane region" description="Helical" evidence="5">
    <location>
        <begin position="114"/>
        <end position="132"/>
    </location>
</feature>
<dbReference type="InterPro" id="IPR051617">
    <property type="entry name" value="UNC-93-like_regulator"/>
</dbReference>
<feature type="transmembrane region" description="Helical" evidence="5">
    <location>
        <begin position="89"/>
        <end position="107"/>
    </location>
</feature>
<evidence type="ECO:0008006" key="8">
    <source>
        <dbReference type="Google" id="ProtNLM"/>
    </source>
</evidence>
<dbReference type="Gene3D" id="1.20.1250.20">
    <property type="entry name" value="MFS general substrate transporter like domains"/>
    <property type="match status" value="1"/>
</dbReference>
<comment type="caution">
    <text evidence="6">The sequence shown here is derived from an EMBL/GenBank/DDBJ whole genome shotgun (WGS) entry which is preliminary data.</text>
</comment>
<gene>
    <name evidence="6" type="ORF">TRICI_003573</name>
</gene>
<dbReference type="GO" id="GO:0022857">
    <property type="term" value="F:transmembrane transporter activity"/>
    <property type="evidence" value="ECO:0007669"/>
    <property type="project" value="InterPro"/>
</dbReference>
<proteinExistence type="predicted"/>
<feature type="transmembrane region" description="Helical" evidence="5">
    <location>
        <begin position="174"/>
        <end position="195"/>
    </location>
</feature>
<sequence>MSEAVEQSRKPEDDVDVDVKSLEAGEELVSPPKPYKLGPISIPHYHSTYFQVFLVGFVNFLSVGMYNVLISLGGSGQLDPTTSENANTILYALFAFVALLSGSITNYFGPRITLSIGALGFALYGASFWSFNHNQNKGFVLFAGAACGVGAGLLWTACGTILMSYPTESQKGRFVSIFFALSFLGSVVGGIIPVAENFSNKSVGAVSDGTYAALTVLMILSGVVSLFLVNPDKIIRTDGTRVQNADRKRVSLVREFKTLYWAVNKERWILWFLPFAFSCLFYISYQTNDFNSYFFNVRTRSVNGLLYGISQLLGAVFLGIFLDIPFLERKYRAMIGWGIMLTTIFVVSICGYFPMTHSQRDVPFDPPLDLKDGAVATKYMTLYFFYGMQDGMAQGFSFWLMGSLSNDPLVLSQYSGLFKVFGATASAIAFGMDGRGIPYSHMYAAYWSVSLFGCLCLIPLIFFRVNNHTTSTILEPDS</sequence>
<evidence type="ECO:0000256" key="1">
    <source>
        <dbReference type="ARBA" id="ARBA00004141"/>
    </source>
</evidence>
<feature type="transmembrane region" description="Helical" evidence="5">
    <location>
        <begin position="138"/>
        <end position="162"/>
    </location>
</feature>
<evidence type="ECO:0000256" key="4">
    <source>
        <dbReference type="ARBA" id="ARBA00023136"/>
    </source>
</evidence>
<dbReference type="InterPro" id="IPR036259">
    <property type="entry name" value="MFS_trans_sf"/>
</dbReference>
<feature type="transmembrane region" description="Helical" evidence="5">
    <location>
        <begin position="444"/>
        <end position="463"/>
    </location>
</feature>
<feature type="transmembrane region" description="Helical" evidence="5">
    <location>
        <begin position="268"/>
        <end position="285"/>
    </location>
</feature>
<keyword evidence="2 5" id="KW-0812">Transmembrane</keyword>
<name>A0A642V3N6_9ASCO</name>
<organism evidence="6 7">
    <name type="scientific">Trichomonascus ciferrii</name>
    <dbReference type="NCBI Taxonomy" id="44093"/>
    <lineage>
        <taxon>Eukaryota</taxon>
        <taxon>Fungi</taxon>
        <taxon>Dikarya</taxon>
        <taxon>Ascomycota</taxon>
        <taxon>Saccharomycotina</taxon>
        <taxon>Dipodascomycetes</taxon>
        <taxon>Dipodascales</taxon>
        <taxon>Trichomonascaceae</taxon>
        <taxon>Trichomonascus</taxon>
        <taxon>Trichomonascus ciferrii complex</taxon>
    </lineage>
</organism>
<comment type="subcellular location">
    <subcellularLocation>
        <location evidence="1">Membrane</location>
        <topology evidence="1">Multi-pass membrane protein</topology>
    </subcellularLocation>
</comment>
<protein>
    <recommendedName>
        <fullName evidence="8">Major facilitator superfamily (MFS) profile domain-containing protein</fullName>
    </recommendedName>
</protein>
<dbReference type="InterPro" id="IPR011701">
    <property type="entry name" value="MFS"/>
</dbReference>
<dbReference type="EMBL" id="SWFS01000260">
    <property type="protein sequence ID" value="KAA8912244.1"/>
    <property type="molecule type" value="Genomic_DNA"/>
</dbReference>
<evidence type="ECO:0000256" key="5">
    <source>
        <dbReference type="SAM" id="Phobius"/>
    </source>
</evidence>
<keyword evidence="3 5" id="KW-1133">Transmembrane helix</keyword>
<feature type="transmembrane region" description="Helical" evidence="5">
    <location>
        <begin position="414"/>
        <end position="432"/>
    </location>
</feature>
<accession>A0A642V3N6</accession>
<dbReference type="GO" id="GO:0016020">
    <property type="term" value="C:membrane"/>
    <property type="evidence" value="ECO:0007669"/>
    <property type="project" value="UniProtKB-SubCell"/>
</dbReference>
<feature type="transmembrane region" description="Helical" evidence="5">
    <location>
        <begin position="49"/>
        <end position="69"/>
    </location>
</feature>
<dbReference type="VEuPathDB" id="FungiDB:TRICI_003573"/>
<dbReference type="SUPFAM" id="SSF103473">
    <property type="entry name" value="MFS general substrate transporter"/>
    <property type="match status" value="1"/>
</dbReference>
<reference evidence="6" key="1">
    <citation type="journal article" date="2019" name="G3 (Bethesda)">
        <title>Genome Assemblies of Two Rare Opportunistic Yeast Pathogens: Diutina rugosa (syn. Candida rugosa) and Trichomonascus ciferrii (syn. Candida ciferrii).</title>
        <authorList>
            <person name="Mixao V."/>
            <person name="Saus E."/>
            <person name="Hansen A.P."/>
            <person name="Lass-Florl C."/>
            <person name="Gabaldon T."/>
        </authorList>
    </citation>
    <scope>NUCLEOTIDE SEQUENCE</scope>
    <source>
        <strain evidence="6">CBS 4856</strain>
    </source>
</reference>
<evidence type="ECO:0000256" key="2">
    <source>
        <dbReference type="ARBA" id="ARBA00022692"/>
    </source>
</evidence>
<feature type="transmembrane region" description="Helical" evidence="5">
    <location>
        <begin position="210"/>
        <end position="229"/>
    </location>
</feature>
<dbReference type="Proteomes" id="UP000761534">
    <property type="component" value="Unassembled WGS sequence"/>
</dbReference>
<keyword evidence="4 5" id="KW-0472">Membrane</keyword>
<evidence type="ECO:0000256" key="3">
    <source>
        <dbReference type="ARBA" id="ARBA00022989"/>
    </source>
</evidence>
<dbReference type="AlphaFoldDB" id="A0A642V3N6"/>
<dbReference type="PANTHER" id="PTHR23294">
    <property type="entry name" value="ET TRANSLATION PRODUCT-RELATED"/>
    <property type="match status" value="1"/>
</dbReference>
<keyword evidence="7" id="KW-1185">Reference proteome</keyword>
<dbReference type="PANTHER" id="PTHR23294:SF59">
    <property type="entry name" value="UNC93-LIKE PROTEIN C922.05C"/>
    <property type="match status" value="1"/>
</dbReference>
<dbReference type="OrthoDB" id="196103at2759"/>